<dbReference type="EMBL" id="BEYU01000012">
    <property type="protein sequence ID" value="GBG25382.1"/>
    <property type="molecule type" value="Genomic_DNA"/>
</dbReference>
<dbReference type="AlphaFoldDB" id="A0A2R5G2Z9"/>
<reference evidence="1 2" key="1">
    <citation type="submission" date="2017-12" db="EMBL/GenBank/DDBJ databases">
        <title>Sequencing, de novo assembly and annotation of complete genome of a new Thraustochytrid species, strain FCC1311.</title>
        <authorList>
            <person name="Sedici K."/>
            <person name="Godart F."/>
            <person name="Aiese Cigliano R."/>
            <person name="Sanseverino W."/>
            <person name="Barakat M."/>
            <person name="Ortet P."/>
            <person name="Marechal E."/>
            <person name="Cagnac O."/>
            <person name="Amato A."/>
        </authorList>
    </citation>
    <scope>NUCLEOTIDE SEQUENCE [LARGE SCALE GENOMIC DNA]</scope>
</reference>
<name>A0A2R5G2Z9_9STRA</name>
<gene>
    <name evidence="1" type="ORF">FCC1311_016002</name>
</gene>
<keyword evidence="2" id="KW-1185">Reference proteome</keyword>
<evidence type="ECO:0000313" key="2">
    <source>
        <dbReference type="Proteomes" id="UP000241890"/>
    </source>
</evidence>
<accession>A0A2R5G2Z9</accession>
<organism evidence="1 2">
    <name type="scientific">Hondaea fermentalgiana</name>
    <dbReference type="NCBI Taxonomy" id="2315210"/>
    <lineage>
        <taxon>Eukaryota</taxon>
        <taxon>Sar</taxon>
        <taxon>Stramenopiles</taxon>
        <taxon>Bigyra</taxon>
        <taxon>Labyrinthulomycetes</taxon>
        <taxon>Thraustochytrida</taxon>
        <taxon>Thraustochytriidae</taxon>
        <taxon>Hondaea</taxon>
    </lineage>
</organism>
<comment type="caution">
    <text evidence="1">The sequence shown here is derived from an EMBL/GenBank/DDBJ whole genome shotgun (WGS) entry which is preliminary data.</text>
</comment>
<evidence type="ECO:0000313" key="1">
    <source>
        <dbReference type="EMBL" id="GBG25382.1"/>
    </source>
</evidence>
<dbReference type="Gene3D" id="2.60.120.380">
    <property type="match status" value="1"/>
</dbReference>
<protein>
    <submittedName>
        <fullName evidence="1">UPF0669 protein C6orf120-like</fullName>
    </submittedName>
</protein>
<dbReference type="InParanoid" id="A0A2R5G2Z9"/>
<dbReference type="Proteomes" id="UP000241890">
    <property type="component" value="Unassembled WGS sequence"/>
</dbReference>
<sequence length="397" mass="44192">MELADLTLAKVDIDRAADASILQLAHTERLKTKASAALANALELLNLASKLKTLNAEMNPKPPHDLESGYEITDNALQGETRIYRLPFEPDSVGFKVVLQATEGDPDLYVCQTHQKPSMSHHTWRSASEGNDVVHVQQGDPKFKESSLYIGIHGHSKCHFRLKANWIENRNVKRGKDALEFRQTAAGQARLDNYSVKRKLLRDLAELRKQTKESSNAVNARKLWDNDSCPSAEVQRAFWIGVGDFTVGKVRNCNYSDCTSQELPGVLRFGQRKLRERAAPRLSLRADRPAPTSRTLHQAHLDMMARMQRQKESLSDAFAKAAPVTELGGLTLEVPVRSADERTRKAFARGLVVSSSVQAGDTSSHALDMEKVGLARAQAVSDRQVVSSARTFRGFRR</sequence>
<proteinExistence type="predicted"/>